<protein>
    <submittedName>
        <fullName evidence="1">Uncharacterized protein</fullName>
    </submittedName>
</protein>
<comment type="caution">
    <text evidence="1">The sequence shown here is derived from an EMBL/GenBank/DDBJ whole genome shotgun (WGS) entry which is preliminary data.</text>
</comment>
<evidence type="ECO:0000313" key="1">
    <source>
        <dbReference type="EMBL" id="EEB35548.1"/>
    </source>
</evidence>
<reference evidence="1 2" key="1">
    <citation type="submission" date="2008-09" db="EMBL/GenBank/DDBJ databases">
        <authorList>
            <person name="Fulton L."/>
            <person name="Clifton S."/>
            <person name="Fulton B."/>
            <person name="Xu J."/>
            <person name="Minx P."/>
            <person name="Pepin K.H."/>
            <person name="Johnson M."/>
            <person name="Thiruvilangam P."/>
            <person name="Bhonagiri V."/>
            <person name="Nash W.E."/>
            <person name="Mardis E.R."/>
            <person name="Wilson R.K."/>
        </authorList>
    </citation>
    <scope>NUCLEOTIDE SEQUENCE [LARGE SCALE GENOMIC DNA]</scope>
    <source>
        <strain evidence="1 2">DSM 7454</strain>
    </source>
</reference>
<name>B6WAL6_9FIRM</name>
<organism evidence="1 2">
    <name type="scientific">Anaerococcus hydrogenalis DSM 7454</name>
    <dbReference type="NCBI Taxonomy" id="561177"/>
    <lineage>
        <taxon>Bacteria</taxon>
        <taxon>Bacillati</taxon>
        <taxon>Bacillota</taxon>
        <taxon>Tissierellia</taxon>
        <taxon>Tissierellales</taxon>
        <taxon>Peptoniphilaceae</taxon>
        <taxon>Anaerococcus</taxon>
    </lineage>
</organism>
<evidence type="ECO:0000313" key="2">
    <source>
        <dbReference type="Proteomes" id="UP000005451"/>
    </source>
</evidence>
<dbReference type="Proteomes" id="UP000005451">
    <property type="component" value="Unassembled WGS sequence"/>
</dbReference>
<dbReference type="AlphaFoldDB" id="B6WAL6"/>
<gene>
    <name evidence="1" type="ORF">ANHYDRO_01732</name>
</gene>
<proteinExistence type="predicted"/>
<dbReference type="EMBL" id="ABXA01000043">
    <property type="protein sequence ID" value="EEB35548.1"/>
    <property type="molecule type" value="Genomic_DNA"/>
</dbReference>
<dbReference type="STRING" id="561177.ANHYDRO_01732"/>
<sequence length="43" mass="5216">MPTFLFIFGNKYLELKVVREFERSLHSLWSVEMGFSIILYLNF</sequence>
<accession>B6WAL6</accession>
<reference evidence="1 2" key="2">
    <citation type="submission" date="2008-10" db="EMBL/GenBank/DDBJ databases">
        <title>Draft genome sequence of Anaerococcus hydrogenalis (DSM 7454).</title>
        <authorList>
            <person name="Sudarsanam P."/>
            <person name="Ley R."/>
            <person name="Guruge J."/>
            <person name="Turnbaugh P.J."/>
            <person name="Mahowald M."/>
            <person name="Liep D."/>
            <person name="Gordon J."/>
        </authorList>
    </citation>
    <scope>NUCLEOTIDE SEQUENCE [LARGE SCALE GENOMIC DNA]</scope>
    <source>
        <strain evidence="1 2">DSM 7454</strain>
    </source>
</reference>